<organism evidence="3 4">
    <name type="scientific">Pontibacter saemangeumensis</name>
    <dbReference type="NCBI Taxonomy" id="1084525"/>
    <lineage>
        <taxon>Bacteria</taxon>
        <taxon>Pseudomonadati</taxon>
        <taxon>Bacteroidota</taxon>
        <taxon>Cytophagia</taxon>
        <taxon>Cytophagales</taxon>
        <taxon>Hymenobacteraceae</taxon>
        <taxon>Pontibacter</taxon>
    </lineage>
</organism>
<accession>A0ABP8LT88</accession>
<reference evidence="4" key="1">
    <citation type="journal article" date="2019" name="Int. J. Syst. Evol. Microbiol.">
        <title>The Global Catalogue of Microorganisms (GCM) 10K type strain sequencing project: providing services to taxonomists for standard genome sequencing and annotation.</title>
        <authorList>
            <consortium name="The Broad Institute Genomics Platform"/>
            <consortium name="The Broad Institute Genome Sequencing Center for Infectious Disease"/>
            <person name="Wu L."/>
            <person name="Ma J."/>
        </authorList>
    </citation>
    <scope>NUCLEOTIDE SEQUENCE [LARGE SCALE GENOMIC DNA]</scope>
    <source>
        <strain evidence="4">JCM 17926</strain>
    </source>
</reference>
<keyword evidence="2" id="KW-0472">Membrane</keyword>
<proteinExistence type="predicted"/>
<dbReference type="Proteomes" id="UP001500552">
    <property type="component" value="Unassembled WGS sequence"/>
</dbReference>
<dbReference type="EMBL" id="BAABHC010000014">
    <property type="protein sequence ID" value="GAA4434789.1"/>
    <property type="molecule type" value="Genomic_DNA"/>
</dbReference>
<gene>
    <name evidence="3" type="ORF">GCM10023188_26160</name>
</gene>
<protein>
    <submittedName>
        <fullName evidence="3">Uncharacterized protein</fullName>
    </submittedName>
</protein>
<keyword evidence="2" id="KW-0812">Transmembrane</keyword>
<evidence type="ECO:0000256" key="2">
    <source>
        <dbReference type="SAM" id="Phobius"/>
    </source>
</evidence>
<dbReference type="RefSeq" id="WP_345159657.1">
    <property type="nucleotide sequence ID" value="NZ_BAABHC010000014.1"/>
</dbReference>
<evidence type="ECO:0000256" key="1">
    <source>
        <dbReference type="SAM" id="MobiDB-lite"/>
    </source>
</evidence>
<feature type="transmembrane region" description="Helical" evidence="2">
    <location>
        <begin position="6"/>
        <end position="24"/>
    </location>
</feature>
<evidence type="ECO:0000313" key="4">
    <source>
        <dbReference type="Proteomes" id="UP001500552"/>
    </source>
</evidence>
<keyword evidence="2" id="KW-1133">Transmembrane helix</keyword>
<feature type="region of interest" description="Disordered" evidence="1">
    <location>
        <begin position="119"/>
        <end position="143"/>
    </location>
</feature>
<sequence length="143" mass="15935">MFTELIVAGAAVGGLQLGYLFAMYKKENVTKPEAPVFRGNEIEGNHNVQGNGNQTLLPMDVDAHLQRMYQENDRLYKFIDDMSGTISIQAARILELEAQKREIEGRATGFHVLPAPCRELRPEAPTPPRQGGVSIYPRQRVAV</sequence>
<comment type="caution">
    <text evidence="3">The sequence shown here is derived from an EMBL/GenBank/DDBJ whole genome shotgun (WGS) entry which is preliminary data.</text>
</comment>
<keyword evidence="4" id="KW-1185">Reference proteome</keyword>
<evidence type="ECO:0000313" key="3">
    <source>
        <dbReference type="EMBL" id="GAA4434789.1"/>
    </source>
</evidence>
<name>A0ABP8LT88_9BACT</name>